<keyword evidence="2 5" id="KW-0812">Transmembrane</keyword>
<feature type="transmembrane region" description="Helical" evidence="5">
    <location>
        <begin position="45"/>
        <end position="69"/>
    </location>
</feature>
<evidence type="ECO:0000256" key="4">
    <source>
        <dbReference type="ARBA" id="ARBA00023136"/>
    </source>
</evidence>
<dbReference type="Pfam" id="PF01925">
    <property type="entry name" value="TauE"/>
    <property type="match status" value="1"/>
</dbReference>
<gene>
    <name evidence="6" type="ORF">BN948_03193</name>
</gene>
<evidence type="ECO:0000256" key="2">
    <source>
        <dbReference type="ARBA" id="ARBA00022692"/>
    </source>
</evidence>
<dbReference type="EMBL" id="CCAE010000028">
    <property type="protein sequence ID" value="CDN88757.1"/>
    <property type="molecule type" value="Genomic_DNA"/>
</dbReference>
<protein>
    <recommendedName>
        <fullName evidence="5">Probable membrane transporter protein</fullName>
    </recommendedName>
</protein>
<keyword evidence="3 5" id="KW-1133">Transmembrane helix</keyword>
<organism evidence="6 7">
    <name type="scientific">Hydrogenophaga intermedia</name>
    <dbReference type="NCBI Taxonomy" id="65786"/>
    <lineage>
        <taxon>Bacteria</taxon>
        <taxon>Pseudomonadati</taxon>
        <taxon>Pseudomonadota</taxon>
        <taxon>Betaproteobacteria</taxon>
        <taxon>Burkholderiales</taxon>
        <taxon>Comamonadaceae</taxon>
        <taxon>Hydrogenophaga</taxon>
    </lineage>
</organism>
<evidence type="ECO:0000313" key="6">
    <source>
        <dbReference type="EMBL" id="CDN88757.1"/>
    </source>
</evidence>
<feature type="transmembrane region" description="Helical" evidence="5">
    <location>
        <begin position="6"/>
        <end position="33"/>
    </location>
</feature>
<dbReference type="Proteomes" id="UP000028878">
    <property type="component" value="Unassembled WGS sequence"/>
</dbReference>
<keyword evidence="4 5" id="KW-0472">Membrane</keyword>
<keyword evidence="7" id="KW-1185">Reference proteome</keyword>
<dbReference type="PANTHER" id="PTHR43701:SF2">
    <property type="entry name" value="MEMBRANE TRANSPORTER PROTEIN YJNA-RELATED"/>
    <property type="match status" value="1"/>
</dbReference>
<comment type="similarity">
    <text evidence="5">Belongs to the 4-toluene sulfonate uptake permease (TSUP) (TC 2.A.102) family.</text>
</comment>
<feature type="transmembrane region" description="Helical" evidence="5">
    <location>
        <begin position="228"/>
        <end position="245"/>
    </location>
</feature>
<evidence type="ECO:0000256" key="1">
    <source>
        <dbReference type="ARBA" id="ARBA00004141"/>
    </source>
</evidence>
<dbReference type="RefSeq" id="WP_035622504.1">
    <property type="nucleotide sequence ID" value="NZ_CCAE010000028.1"/>
</dbReference>
<dbReference type="AlphaFoldDB" id="A0A1L1PPC3"/>
<comment type="subcellular location">
    <subcellularLocation>
        <location evidence="5">Cell membrane</location>
        <topology evidence="5">Multi-pass membrane protein</topology>
    </subcellularLocation>
    <subcellularLocation>
        <location evidence="1">Membrane</location>
        <topology evidence="1">Multi-pass membrane protein</topology>
    </subcellularLocation>
</comment>
<accession>A0A1L1PPC3</accession>
<feature type="transmembrane region" description="Helical" evidence="5">
    <location>
        <begin position="199"/>
        <end position="216"/>
    </location>
</feature>
<dbReference type="PANTHER" id="PTHR43701">
    <property type="entry name" value="MEMBRANE TRANSPORTER PROTEIN MJ0441-RELATED"/>
    <property type="match status" value="1"/>
</dbReference>
<dbReference type="GO" id="GO:0005886">
    <property type="term" value="C:plasma membrane"/>
    <property type="evidence" value="ECO:0007669"/>
    <property type="project" value="UniProtKB-SubCell"/>
</dbReference>
<dbReference type="InterPro" id="IPR051598">
    <property type="entry name" value="TSUP/Inactive_protease-like"/>
</dbReference>
<sequence length="246" mass="24583">MTGTEALAWAVIALAGAAIGATSIGGVLVVPALSSLLGVPLPEAIAASSLAFLVTGAYALTGNASGALAHLRRDAPLMLTALLGAGAGAALTAWAPGDAVRGWIGLLALASGAHALWRLHRPDPRADHPWPGLGGQIALGLGVGLGSALSGTGGPVMLLPILMLMRRPLSRAIVAAQVIQLPIAIASSATHALAGRLDWRLGATIAVALLLGAWAGRRLARRANPRPLQAATAAVLLATGAWFLLA</sequence>
<proteinExistence type="inferred from homology"/>
<feature type="transmembrane region" description="Helical" evidence="5">
    <location>
        <begin position="75"/>
        <end position="93"/>
    </location>
</feature>
<keyword evidence="5" id="KW-1003">Cell membrane</keyword>
<feature type="transmembrane region" description="Helical" evidence="5">
    <location>
        <begin position="172"/>
        <end position="193"/>
    </location>
</feature>
<evidence type="ECO:0000256" key="3">
    <source>
        <dbReference type="ARBA" id="ARBA00022989"/>
    </source>
</evidence>
<reference evidence="7" key="1">
    <citation type="submission" date="2014-11" db="EMBL/GenBank/DDBJ databases">
        <title>Draft genome sequence of Hydrogenophaga intermedia S1.</title>
        <authorList>
            <person name="Gan H.M."/>
            <person name="Chew T.H."/>
            <person name="Stolz A."/>
        </authorList>
    </citation>
    <scope>NUCLEOTIDE SEQUENCE [LARGE SCALE GENOMIC DNA]</scope>
    <source>
        <strain evidence="7">S1</strain>
    </source>
</reference>
<feature type="transmembrane region" description="Helical" evidence="5">
    <location>
        <begin position="137"/>
        <end position="165"/>
    </location>
</feature>
<evidence type="ECO:0000313" key="7">
    <source>
        <dbReference type="Proteomes" id="UP000028878"/>
    </source>
</evidence>
<name>A0A1L1PPC3_HYDIT</name>
<dbReference type="InterPro" id="IPR002781">
    <property type="entry name" value="TM_pro_TauE-like"/>
</dbReference>
<evidence type="ECO:0000256" key="5">
    <source>
        <dbReference type="RuleBase" id="RU363041"/>
    </source>
</evidence>